<feature type="region of interest" description="Disordered" evidence="1">
    <location>
        <begin position="1"/>
        <end position="23"/>
    </location>
</feature>
<name>A0A0H3NXU1_YERE1</name>
<dbReference type="Proteomes" id="UP000008084">
    <property type="component" value="Chromosome"/>
</dbReference>
<dbReference type="HOGENOM" id="CLU_3350581_0_0_6"/>
<evidence type="ECO:0000313" key="3">
    <source>
        <dbReference type="Proteomes" id="UP000008084"/>
    </source>
</evidence>
<protein>
    <submittedName>
        <fullName evidence="2">Uncharacterized protein</fullName>
    </submittedName>
</protein>
<dbReference type="KEGG" id="yey:Y11_23501"/>
<gene>
    <name evidence="2" type="ordered locus">Y11_23501</name>
</gene>
<sequence length="37" mass="4228">MSNSEQHVALPHGSDKRLNRNGAEEVAREALNMHWIE</sequence>
<dbReference type="EMBL" id="FR729477">
    <property type="protein sequence ID" value="CBY25831.1"/>
    <property type="molecule type" value="Genomic_DNA"/>
</dbReference>
<accession>A0A0H3NXU1</accession>
<dbReference type="AlphaFoldDB" id="A0A0H3NXU1"/>
<organism evidence="2 3">
    <name type="scientific">Yersinia enterocolitica subsp. palearctica serotype O:3 (strain DSM 13030 / CIP 106945 / Y11)</name>
    <dbReference type="NCBI Taxonomy" id="930944"/>
    <lineage>
        <taxon>Bacteria</taxon>
        <taxon>Pseudomonadati</taxon>
        <taxon>Pseudomonadota</taxon>
        <taxon>Gammaproteobacteria</taxon>
        <taxon>Enterobacterales</taxon>
        <taxon>Yersiniaceae</taxon>
        <taxon>Yersinia</taxon>
    </lineage>
</organism>
<evidence type="ECO:0000313" key="2">
    <source>
        <dbReference type="EMBL" id="CBY25831.1"/>
    </source>
</evidence>
<evidence type="ECO:0000256" key="1">
    <source>
        <dbReference type="SAM" id="MobiDB-lite"/>
    </source>
</evidence>
<reference evidence="2 3" key="1">
    <citation type="journal article" date="2011" name="J. Bacteriol.">
        <title>Complete genome sequence of Yersinia enterocolitica subsp. palearctica serogroup O:3.</title>
        <authorList>
            <person name="Batzilla J."/>
            <person name="Hoper D."/>
            <person name="Antonenka U."/>
            <person name="Heesemann J."/>
            <person name="Rakin A."/>
        </authorList>
    </citation>
    <scope>NUCLEOTIDE SEQUENCE [LARGE SCALE GENOMIC DNA]</scope>
    <source>
        <strain evidence="3">DSM 13030 / CIP 106945 / Y11</strain>
    </source>
</reference>
<feature type="compositionally biased region" description="Basic and acidic residues" evidence="1">
    <location>
        <begin position="13"/>
        <end position="23"/>
    </location>
</feature>
<proteinExistence type="predicted"/>